<geneLocation type="plasmid" evidence="2 3">
    <name>pRL11</name>
</geneLocation>
<dbReference type="AlphaFoldDB" id="Q1M6S2"/>
<feature type="compositionally biased region" description="Basic and acidic residues" evidence="1">
    <location>
        <begin position="118"/>
        <end position="128"/>
    </location>
</feature>
<dbReference type="EMBL" id="AM236085">
    <property type="protein sequence ID" value="CAK03060.1"/>
    <property type="molecule type" value="Genomic_DNA"/>
</dbReference>
<name>Q1M6S2_RHIJ3</name>
<dbReference type="Proteomes" id="UP000006575">
    <property type="component" value="Plasmid pRL11"/>
</dbReference>
<dbReference type="EnsemblBacteria" id="CAK03060">
    <property type="protein sequence ID" value="CAK03060"/>
    <property type="gene ID" value="pRL110114"/>
</dbReference>
<evidence type="ECO:0000313" key="3">
    <source>
        <dbReference type="Proteomes" id="UP000006575"/>
    </source>
</evidence>
<accession>Q1M6S2</accession>
<keyword evidence="3" id="KW-1185">Reference proteome</keyword>
<dbReference type="HOGENOM" id="CLU_1957796_0_0_5"/>
<sequence length="128" mass="14093">MMGALLTALRSAPLHALNPGLLERKRRLESIHFCHSEPVRGFPKAAAYHNRAMPTLRYRRSSGPDSPCGEAGFPLMSLKCSPGRHAGGSRSIVKNCWNYMAGRKADKKSVGREQFGSADRRESGRAEI</sequence>
<protein>
    <submittedName>
        <fullName evidence="2">Uncharacterized protein</fullName>
    </submittedName>
</protein>
<keyword evidence="2" id="KW-0614">Plasmid</keyword>
<feature type="region of interest" description="Disordered" evidence="1">
    <location>
        <begin position="104"/>
        <end position="128"/>
    </location>
</feature>
<proteinExistence type="predicted"/>
<gene>
    <name evidence="2" type="ordered locus">pRL110114</name>
</gene>
<evidence type="ECO:0000313" key="2">
    <source>
        <dbReference type="EMBL" id="CAK03060.1"/>
    </source>
</evidence>
<organism evidence="2 3">
    <name type="scientific">Rhizobium johnstonii (strain DSM 114642 / LMG 32736 / 3841)</name>
    <name type="common">Rhizobium leguminosarum bv. viciae</name>
    <dbReference type="NCBI Taxonomy" id="216596"/>
    <lineage>
        <taxon>Bacteria</taxon>
        <taxon>Pseudomonadati</taxon>
        <taxon>Pseudomonadota</taxon>
        <taxon>Alphaproteobacteria</taxon>
        <taxon>Hyphomicrobiales</taxon>
        <taxon>Rhizobiaceae</taxon>
        <taxon>Rhizobium/Agrobacterium group</taxon>
        <taxon>Rhizobium</taxon>
        <taxon>Rhizobium johnstonii</taxon>
    </lineage>
</organism>
<dbReference type="KEGG" id="rle:pRL110114"/>
<reference evidence="2 3" key="1">
    <citation type="journal article" date="2006" name="Genome Biol.">
        <title>The genome of Rhizobium leguminosarum has recognizable core and accessory components.</title>
        <authorList>
            <person name="Young J.W."/>
            <person name="Crossman L.C."/>
            <person name="Johnston A.W.B."/>
            <person name="Thomson N.R."/>
            <person name="Ghazoui Z.F."/>
            <person name="Hull K.H."/>
            <person name="Wexler M."/>
            <person name="Curson A.R.J."/>
            <person name="Todd J.D."/>
            <person name="Poole P.S."/>
            <person name="Mauchline T.H."/>
            <person name="East A.K."/>
            <person name="Quail M.A."/>
            <person name="Churcher C."/>
            <person name="Arrowsmith C."/>
            <person name="Cherevach A."/>
            <person name="Chillingworth T."/>
            <person name="Clarke K."/>
            <person name="Cronin A."/>
            <person name="Davis P."/>
            <person name="Fraser A."/>
            <person name="Hance Z."/>
            <person name="Hauser H."/>
            <person name="Jagels K."/>
            <person name="Moule S."/>
            <person name="Mungall K."/>
            <person name="Norbertczak H."/>
            <person name="Rabbinowitsch E."/>
            <person name="Sanders M."/>
            <person name="Simmonds M."/>
            <person name="Whitehead S."/>
            <person name="Parkhill J."/>
        </authorList>
    </citation>
    <scope>NUCLEOTIDE SEQUENCE [LARGE SCALE GENOMIC DNA]</scope>
    <source>
        <strain evidence="3">DSM 114642 / LMG 32736 / 3841</strain>
    </source>
</reference>
<evidence type="ECO:0000256" key="1">
    <source>
        <dbReference type="SAM" id="MobiDB-lite"/>
    </source>
</evidence>